<evidence type="ECO:0000256" key="2">
    <source>
        <dbReference type="ARBA" id="ARBA00023002"/>
    </source>
</evidence>
<evidence type="ECO:0000256" key="1">
    <source>
        <dbReference type="ARBA" id="ARBA00005466"/>
    </source>
</evidence>
<dbReference type="InterPro" id="IPR050432">
    <property type="entry name" value="FAD-linked_Oxidoreductases_BP"/>
</dbReference>
<keyword evidence="2" id="KW-0560">Oxidoreductase</keyword>
<organism evidence="5 6">
    <name type="scientific">Parascedosporium putredinis</name>
    <dbReference type="NCBI Taxonomy" id="1442378"/>
    <lineage>
        <taxon>Eukaryota</taxon>
        <taxon>Fungi</taxon>
        <taxon>Dikarya</taxon>
        <taxon>Ascomycota</taxon>
        <taxon>Pezizomycotina</taxon>
        <taxon>Sordariomycetes</taxon>
        <taxon>Hypocreomycetidae</taxon>
        <taxon>Microascales</taxon>
        <taxon>Microascaceae</taxon>
        <taxon>Parascedosporium</taxon>
    </lineage>
</organism>
<keyword evidence="3" id="KW-0732">Signal</keyword>
<comment type="similarity">
    <text evidence="1">Belongs to the oxygen-dependent FAD-linked oxidoreductase family.</text>
</comment>
<evidence type="ECO:0000313" key="5">
    <source>
        <dbReference type="EMBL" id="CAI4213046.1"/>
    </source>
</evidence>
<protein>
    <recommendedName>
        <fullName evidence="4">FAD-binding PCMH-type domain-containing protein</fullName>
    </recommendedName>
</protein>
<name>A0A9P1H087_9PEZI</name>
<dbReference type="InterPro" id="IPR006094">
    <property type="entry name" value="Oxid_FAD_bind_N"/>
</dbReference>
<dbReference type="AlphaFoldDB" id="A0A9P1H087"/>
<dbReference type="InterPro" id="IPR016166">
    <property type="entry name" value="FAD-bd_PCMH"/>
</dbReference>
<dbReference type="InterPro" id="IPR036318">
    <property type="entry name" value="FAD-bd_PCMH-like_sf"/>
</dbReference>
<accession>A0A9P1H087</accession>
<dbReference type="PANTHER" id="PTHR13878">
    <property type="entry name" value="GULONOLACTONE OXIDASE"/>
    <property type="match status" value="1"/>
</dbReference>
<dbReference type="EMBL" id="CALLCH030000007">
    <property type="protein sequence ID" value="CAI4213046.1"/>
    <property type="molecule type" value="Genomic_DNA"/>
</dbReference>
<dbReference type="PANTHER" id="PTHR13878:SF91">
    <property type="entry name" value="FAD BINDING DOMAIN PROTEIN (AFU_ORTHOLOGUE AFUA_6G12070)-RELATED"/>
    <property type="match status" value="1"/>
</dbReference>
<dbReference type="Gene3D" id="3.30.465.10">
    <property type="match status" value="2"/>
</dbReference>
<gene>
    <name evidence="5" type="ORF">PPNO1_LOCUS2798</name>
</gene>
<feature type="signal peptide" evidence="3">
    <location>
        <begin position="1"/>
        <end position="23"/>
    </location>
</feature>
<evidence type="ECO:0000313" key="6">
    <source>
        <dbReference type="Proteomes" id="UP000838763"/>
    </source>
</evidence>
<evidence type="ECO:0000259" key="4">
    <source>
        <dbReference type="PROSITE" id="PS51387"/>
    </source>
</evidence>
<dbReference type="Pfam" id="PF01565">
    <property type="entry name" value="FAD_binding_4"/>
    <property type="match status" value="1"/>
</dbReference>
<dbReference type="InterPro" id="IPR016169">
    <property type="entry name" value="FAD-bd_PCMH_sub2"/>
</dbReference>
<comment type="caution">
    <text evidence="5">The sequence shown here is derived from an EMBL/GenBank/DDBJ whole genome shotgun (WGS) entry which is preliminary data.</text>
</comment>
<feature type="chain" id="PRO_5040152265" description="FAD-binding PCMH-type domain-containing protein" evidence="3">
    <location>
        <begin position="24"/>
        <end position="440"/>
    </location>
</feature>
<dbReference type="GO" id="GO:0071949">
    <property type="term" value="F:FAD binding"/>
    <property type="evidence" value="ECO:0007669"/>
    <property type="project" value="InterPro"/>
</dbReference>
<evidence type="ECO:0000256" key="3">
    <source>
        <dbReference type="SAM" id="SignalP"/>
    </source>
</evidence>
<dbReference type="SUPFAM" id="SSF56176">
    <property type="entry name" value="FAD-binding/transporter-associated domain-like"/>
    <property type="match status" value="1"/>
</dbReference>
<keyword evidence="6" id="KW-1185">Reference proteome</keyword>
<dbReference type="OrthoDB" id="9983560at2759"/>
<dbReference type="PROSITE" id="PS51387">
    <property type="entry name" value="FAD_PCMH"/>
    <property type="match status" value="1"/>
</dbReference>
<dbReference type="Proteomes" id="UP000838763">
    <property type="component" value="Unassembled WGS sequence"/>
</dbReference>
<dbReference type="GO" id="GO:0016491">
    <property type="term" value="F:oxidoreductase activity"/>
    <property type="evidence" value="ECO:0007669"/>
    <property type="project" value="UniProtKB-KW"/>
</dbReference>
<reference evidence="5" key="1">
    <citation type="submission" date="2022-11" db="EMBL/GenBank/DDBJ databases">
        <authorList>
            <person name="Scott C."/>
            <person name="Bruce N."/>
        </authorList>
    </citation>
    <scope>NUCLEOTIDE SEQUENCE</scope>
</reference>
<proteinExistence type="inferred from homology"/>
<sequence length="440" mass="47106">MGSYWNSSLRRYGLLLFAAAVAGQSSPSCKPIPGDDHWPSVETWEALNETISGRLIATVPVGSTCELGKYVSYSINVEGPDDVVAGIEFAKENDVRLVIKNTGHDYLGKSTGKGGLALWTHNLKDIEVIEAYESDYYTGPALKLGAGVQGWEAYTAASDRGYMVVGGTLYGLSADNVLEWEVVTAEGVHLVATPSENSDLYWALSGGGGGTFGIVLSMTTRLHEDTSIGGAHLQFDDSVIGHDAYWEAIEAFHSLLPPILAQDTSLLYSVHNNSFSIFSLTAAGKSSTEVIELLQPLLDELDARKVPFAIQIDQAPDSSTTFHVQPANPRAVLSDPEANAAVTRALREGTASDDFFFACQALDMSRNASVAANAVLPAWREAASHCIVVGQWDYSAVAVAQGRMQAMQDALVEVITPSLVAATPDFTETLVRALLDIETL</sequence>
<feature type="domain" description="FAD-binding PCMH-type" evidence="4">
    <location>
        <begin position="31"/>
        <end position="225"/>
    </location>
</feature>